<evidence type="ECO:0000256" key="12">
    <source>
        <dbReference type="SAM" id="Coils"/>
    </source>
</evidence>
<dbReference type="GO" id="GO:0008270">
    <property type="term" value="F:zinc ion binding"/>
    <property type="evidence" value="ECO:0007669"/>
    <property type="project" value="UniProtKB-KW"/>
</dbReference>
<keyword evidence="4" id="KW-0963">Cytoplasm</keyword>
<dbReference type="Proteomes" id="UP000663865">
    <property type="component" value="Unassembled WGS sequence"/>
</dbReference>
<reference evidence="15" key="1">
    <citation type="submission" date="2021-02" db="EMBL/GenBank/DDBJ databases">
        <authorList>
            <person name="Nowell W R."/>
        </authorList>
    </citation>
    <scope>NUCLEOTIDE SEQUENCE</scope>
</reference>
<feature type="compositionally biased region" description="Basic and acidic residues" evidence="13">
    <location>
        <begin position="555"/>
        <end position="579"/>
    </location>
</feature>
<feature type="coiled-coil region" evidence="12">
    <location>
        <begin position="132"/>
        <end position="170"/>
    </location>
</feature>
<keyword evidence="10" id="KW-0966">Cell projection</keyword>
<keyword evidence="7" id="KW-0862">Zinc</keyword>
<evidence type="ECO:0000256" key="6">
    <source>
        <dbReference type="ARBA" id="ARBA00022771"/>
    </source>
</evidence>
<dbReference type="InterPro" id="IPR013087">
    <property type="entry name" value="Znf_C2H2_type"/>
</dbReference>
<evidence type="ECO:0000256" key="4">
    <source>
        <dbReference type="ARBA" id="ARBA00022490"/>
    </source>
</evidence>
<evidence type="ECO:0000256" key="11">
    <source>
        <dbReference type="PROSITE-ProRule" id="PRU00042"/>
    </source>
</evidence>
<gene>
    <name evidence="15" type="ORF">KIK155_LOCUS27470</name>
    <name evidence="16" type="ORF">TOA249_LOCUS11495</name>
</gene>
<keyword evidence="9" id="KW-0206">Cytoskeleton</keyword>
<comment type="similarity">
    <text evidence="3">Belongs to the DZIP C2H2-type zinc-finger protein family.</text>
</comment>
<dbReference type="InterPro" id="IPR058883">
    <property type="entry name" value="DZIP1_dom"/>
</dbReference>
<dbReference type="PROSITE" id="PS50157">
    <property type="entry name" value="ZINC_FINGER_C2H2_2"/>
    <property type="match status" value="1"/>
</dbReference>
<dbReference type="GO" id="GO:0036064">
    <property type="term" value="C:ciliary basal body"/>
    <property type="evidence" value="ECO:0007669"/>
    <property type="project" value="TreeGrafter"/>
</dbReference>
<evidence type="ECO:0000256" key="5">
    <source>
        <dbReference type="ARBA" id="ARBA00022723"/>
    </source>
</evidence>
<evidence type="ECO:0000256" key="8">
    <source>
        <dbReference type="ARBA" id="ARBA00023054"/>
    </source>
</evidence>
<evidence type="ECO:0000256" key="10">
    <source>
        <dbReference type="ARBA" id="ARBA00023273"/>
    </source>
</evidence>
<organism evidence="15 17">
    <name type="scientific">Rotaria socialis</name>
    <dbReference type="NCBI Taxonomy" id="392032"/>
    <lineage>
        <taxon>Eukaryota</taxon>
        <taxon>Metazoa</taxon>
        <taxon>Spiralia</taxon>
        <taxon>Gnathifera</taxon>
        <taxon>Rotifera</taxon>
        <taxon>Eurotatoria</taxon>
        <taxon>Bdelloidea</taxon>
        <taxon>Philodinida</taxon>
        <taxon>Philodinidae</taxon>
        <taxon>Rotaria</taxon>
    </lineage>
</organism>
<feature type="compositionally biased region" description="Polar residues" evidence="13">
    <location>
        <begin position="654"/>
        <end position="665"/>
    </location>
</feature>
<proteinExistence type="inferred from homology"/>
<dbReference type="PANTHER" id="PTHR21502:SF3">
    <property type="entry name" value="CILIUM ASSEMBLY PROTEIN DZIP1L"/>
    <property type="match status" value="1"/>
</dbReference>
<evidence type="ECO:0000313" key="16">
    <source>
        <dbReference type="EMBL" id="CAF4613971.1"/>
    </source>
</evidence>
<evidence type="ECO:0000256" key="2">
    <source>
        <dbReference type="ARBA" id="ARBA00004120"/>
    </source>
</evidence>
<dbReference type="PANTHER" id="PTHR21502">
    <property type="entry name" value="ZINC FINGER PROTEIN DZIP1"/>
    <property type="match status" value="1"/>
</dbReference>
<evidence type="ECO:0000256" key="3">
    <source>
        <dbReference type="ARBA" id="ARBA00009131"/>
    </source>
</evidence>
<protein>
    <recommendedName>
        <fullName evidence="14">C2H2-type domain-containing protein</fullName>
    </recommendedName>
</protein>
<evidence type="ECO:0000313" key="15">
    <source>
        <dbReference type="EMBL" id="CAF3713166.1"/>
    </source>
</evidence>
<feature type="compositionally biased region" description="Basic and acidic residues" evidence="13">
    <location>
        <begin position="705"/>
        <end position="717"/>
    </location>
</feature>
<feature type="coiled-coil region" evidence="12">
    <location>
        <begin position="294"/>
        <end position="387"/>
    </location>
</feature>
<accession>A0A818VHR4</accession>
<evidence type="ECO:0000259" key="14">
    <source>
        <dbReference type="PROSITE" id="PS50157"/>
    </source>
</evidence>
<comment type="caution">
    <text evidence="15">The sequence shown here is derived from an EMBL/GenBank/DDBJ whole genome shotgun (WGS) entry which is preliminary data.</text>
</comment>
<evidence type="ECO:0000256" key="7">
    <source>
        <dbReference type="ARBA" id="ARBA00022833"/>
    </source>
</evidence>
<keyword evidence="8 12" id="KW-0175">Coiled coil</keyword>
<name>A0A818VHR4_9BILA</name>
<evidence type="ECO:0000256" key="13">
    <source>
        <dbReference type="SAM" id="MobiDB-lite"/>
    </source>
</evidence>
<dbReference type="AlphaFoldDB" id="A0A818VHR4"/>
<dbReference type="EMBL" id="CAJNYV010004987">
    <property type="protein sequence ID" value="CAF3713166.1"/>
    <property type="molecule type" value="Genomic_DNA"/>
</dbReference>
<dbReference type="InterPro" id="IPR032714">
    <property type="entry name" value="DZIP1_N"/>
</dbReference>
<keyword evidence="5" id="KW-0479">Metal-binding</keyword>
<sequence>MHNNYYTTPVTPQRAPAGFDMNHLYLSPSQQQVNRQGMLLKRNERIDWRRIAAVDVDRIARDMDFQTLQENLENITLCNIDAEVDTRVMDPNFVKLYKMAQLTIEYLLICQDQITSQLADYDQLKNRDFHDHEDARQQIEKLKYELAETKKELKKRRKMLETQQRMLMAQNSNYHTCPVCTHAFLSIAYLQAHINRRHPDYDPNRRREHDVDVEKEIQRFKDELHKKDVELQSIRIQKAVDEEKIRDRDAELRQRKEDIQTLTTKITILDDRLLQMRSNPHTRSPSPHRQDTGLSELLKENKHLRADIEQLKQLLQQTENNLKKEEKLKRRYEQENETLVQDIKKLKENLQVLQKASGDKTQLTEQLIKYQNQYNDEKSKRKVLEKQLQAPHNDSTQLPNQITPIVDENHKTVPSRPTDSRVDPTVQVRPAAPLQSTDLILADFCPALVERLKENPKFLTKYRDDAKQQLNTELDEYENLGISETDTRLTDLDFRTKMESVLQTRHNIQSDLPDFERIRANLVRLLDRRVNERLDVRRSITSIRSTGSKLVTFEDEQRQSKNPSPKHDNTKKQNTDHRIIISTDLPKTKHDHSRPAIKHVSDDDVTISNASDSDEDTQPTRPGVASDIRPPPRKTVPPPKTTHGIGSLVDASMRPSTTNEASTISALPRQHLPKPITIKSKSNSDSENESPVPPVPSKAGPHPSSIDDKKRIIDQKLQEASVKGVKPTPNAVAQGFQQSQRPIVNQHHDDDDDDDDDSQSLTTLHTNPPQKLANDQLPQVPRRESVNNNLLSSGDASQYTYDSLWKSQTGKVPELRRPLTADSAKTSNLDSDDNEDEEDSN</sequence>
<keyword evidence="6 11" id="KW-0863">Zinc-finger</keyword>
<dbReference type="InterPro" id="IPR051241">
    <property type="entry name" value="DZIP_RILPL"/>
</dbReference>
<dbReference type="GO" id="GO:0060271">
    <property type="term" value="P:cilium assembly"/>
    <property type="evidence" value="ECO:0007669"/>
    <property type="project" value="TreeGrafter"/>
</dbReference>
<feature type="domain" description="C2H2-type" evidence="14">
    <location>
        <begin position="175"/>
        <end position="203"/>
    </location>
</feature>
<dbReference type="Pfam" id="PF13815">
    <property type="entry name" value="Dzip-like_N"/>
    <property type="match status" value="1"/>
</dbReference>
<dbReference type="PROSITE" id="PS00028">
    <property type="entry name" value="ZINC_FINGER_C2H2_1"/>
    <property type="match status" value="1"/>
</dbReference>
<dbReference type="GO" id="GO:0005737">
    <property type="term" value="C:cytoplasm"/>
    <property type="evidence" value="ECO:0007669"/>
    <property type="project" value="TreeGrafter"/>
</dbReference>
<evidence type="ECO:0000313" key="17">
    <source>
        <dbReference type="Proteomes" id="UP000663865"/>
    </source>
</evidence>
<evidence type="ECO:0000256" key="1">
    <source>
        <dbReference type="ARBA" id="ARBA00004114"/>
    </source>
</evidence>
<feature type="compositionally biased region" description="Polar residues" evidence="13">
    <location>
        <begin position="759"/>
        <end position="769"/>
    </location>
</feature>
<feature type="region of interest" description="Disordered" evidence="13">
    <location>
        <begin position="551"/>
        <end position="841"/>
    </location>
</feature>
<feature type="compositionally biased region" description="Polar residues" evidence="13">
    <location>
        <begin position="786"/>
        <end position="810"/>
    </location>
</feature>
<evidence type="ECO:0000256" key="9">
    <source>
        <dbReference type="ARBA" id="ARBA00023212"/>
    </source>
</evidence>
<dbReference type="Pfam" id="PF25977">
    <property type="entry name" value="DZIP1"/>
    <property type="match status" value="1"/>
</dbReference>
<dbReference type="GO" id="GO:0005814">
    <property type="term" value="C:centriole"/>
    <property type="evidence" value="ECO:0007669"/>
    <property type="project" value="UniProtKB-SubCell"/>
</dbReference>
<feature type="compositionally biased region" description="Acidic residues" evidence="13">
    <location>
        <begin position="830"/>
        <end position="841"/>
    </location>
</feature>
<comment type="subcellular location">
    <subcellularLocation>
        <location evidence="2">Cytoplasm</location>
        <location evidence="2">Cytoskeleton</location>
        <location evidence="2">Cilium basal body</location>
    </subcellularLocation>
    <subcellularLocation>
        <location evidence="1">Cytoplasm</location>
        <location evidence="1">Cytoskeleton</location>
        <location evidence="1">Microtubule organizing center</location>
        <location evidence="1">Centrosome</location>
        <location evidence="1">Centriole</location>
    </subcellularLocation>
</comment>
<dbReference type="Proteomes" id="UP000663838">
    <property type="component" value="Unassembled WGS sequence"/>
</dbReference>
<dbReference type="EMBL" id="CAJOBS010000624">
    <property type="protein sequence ID" value="CAF4613971.1"/>
    <property type="molecule type" value="Genomic_DNA"/>
</dbReference>